<comment type="catalytic activity">
    <reaction evidence="9">
        <text>L-seryl-[protein] + UDP-N-acetyl-alpha-D-glucosamine = 3-O-(N-acetyl-beta-D-glucosaminyl)-L-seryl-[protein] + UDP + H(+)</text>
        <dbReference type="Rhea" id="RHEA:48904"/>
        <dbReference type="Rhea" id="RHEA-COMP:9863"/>
        <dbReference type="Rhea" id="RHEA-COMP:12251"/>
        <dbReference type="ChEBI" id="CHEBI:15378"/>
        <dbReference type="ChEBI" id="CHEBI:29999"/>
        <dbReference type="ChEBI" id="CHEBI:57705"/>
        <dbReference type="ChEBI" id="CHEBI:58223"/>
        <dbReference type="ChEBI" id="CHEBI:90838"/>
        <dbReference type="EC" id="2.4.1.255"/>
    </reaction>
</comment>
<name>A0A6A5C1H4_NAEFO</name>
<dbReference type="GeneID" id="68120320"/>
<keyword evidence="11" id="KW-0812">Transmembrane</keyword>
<evidence type="ECO:0000256" key="2">
    <source>
        <dbReference type="ARBA" id="ARBA00022676"/>
    </source>
</evidence>
<accession>A0A6A5C1H4</accession>
<dbReference type="VEuPathDB" id="AmoebaDB:FDP41_013105"/>
<keyword evidence="3" id="KW-0808">Transferase</keyword>
<evidence type="ECO:0000256" key="7">
    <source>
        <dbReference type="ARBA" id="ARBA00040944"/>
    </source>
</evidence>
<sequence>MIRFGWLSKAIRTPPFFIAGLIVATIMTFSVIILSLKRSNSFYNDPELSKIFIIDPPKIASSSLSCPLDNQETFPEKFFSTIWSTLPQTKYDGRGKKVFSTVSPKFVRVIKELQLSEKEQEYYHELIPYKLSQNSEEEICKEPQNRLDELRFKYLRDLTNKCRESDQRRFRTGTYCARADQKAWILELDCAWVDESSFHTDVSWATFNDEGIIIQSQLENGWKPTIKKSFRVRHFDKIANPGYSVFLNAIGHMPVEILPRLVRMYNELPKDVPLIWPKNPVSVNYYLMMKELGVIDGNRTLVTTELDTVIRANKLYLYHADDENFPHMNILEYLNLNKKITEGMARLFPHALKRSTSNHKIITLIDRKAYDRNVKNHGKILQRLKKTFPQHHVREFVIHPFEPSLYLQQVAKVFYESDIIISPHGASLSNIIFSRPGTGIIELGWGKLPQDYMCFSRNMKLKYTLVCGEGSHTSDLIIPENDVIQAVKTILADLESSSTHSYHHSE</sequence>
<dbReference type="RefSeq" id="XP_044565335.1">
    <property type="nucleotide sequence ID" value="XM_044703699.1"/>
</dbReference>
<evidence type="ECO:0000256" key="4">
    <source>
        <dbReference type="ARBA" id="ARBA00022729"/>
    </source>
</evidence>
<dbReference type="Pfam" id="PF04577">
    <property type="entry name" value="Glyco_transf_61"/>
    <property type="match status" value="1"/>
</dbReference>
<keyword evidence="2" id="KW-0328">Glycosyltransferase</keyword>
<dbReference type="InterPro" id="IPR049625">
    <property type="entry name" value="Glyco_transf_61_cat"/>
</dbReference>
<dbReference type="InterPro" id="IPR007657">
    <property type="entry name" value="Glycosyltransferase_61"/>
</dbReference>
<evidence type="ECO:0000256" key="1">
    <source>
        <dbReference type="ARBA" id="ARBA00011970"/>
    </source>
</evidence>
<evidence type="ECO:0000256" key="3">
    <source>
        <dbReference type="ARBA" id="ARBA00022679"/>
    </source>
</evidence>
<evidence type="ECO:0000256" key="5">
    <source>
        <dbReference type="ARBA" id="ARBA00022824"/>
    </source>
</evidence>
<dbReference type="GO" id="GO:0097363">
    <property type="term" value="F:protein O-acetylglucosaminyltransferase activity"/>
    <property type="evidence" value="ECO:0007669"/>
    <property type="project" value="UniProtKB-EC"/>
</dbReference>
<protein>
    <recommendedName>
        <fullName evidence="7">EGF domain-specific O-linked N-acetylglucosamine transferase</fullName>
        <ecNumber evidence="1">2.4.1.255</ecNumber>
    </recommendedName>
    <alternativeName>
        <fullName evidence="8">Extracellular O-linked N-acetylglucosamine transferase</fullName>
    </alternativeName>
</protein>
<dbReference type="PANTHER" id="PTHR20961">
    <property type="entry name" value="GLYCOSYLTRANSFERASE"/>
    <property type="match status" value="1"/>
</dbReference>
<dbReference type="PANTHER" id="PTHR20961:SF148">
    <property type="entry name" value="EGF DOMAIN-SPECIFIC O-LINKED N-ACETYLGLUCOSAMINE TRANSFERASE"/>
    <property type="match status" value="1"/>
</dbReference>
<dbReference type="OrthoDB" id="2102136at2759"/>
<keyword evidence="11" id="KW-0472">Membrane</keyword>
<dbReference type="EC" id="2.4.1.255" evidence="1"/>
<keyword evidence="4" id="KW-0732">Signal</keyword>
<keyword evidence="6" id="KW-0325">Glycoprotein</keyword>
<comment type="catalytic activity">
    <reaction evidence="10">
        <text>L-threonyl-[protein] + UDP-N-acetyl-alpha-D-glucosamine = 3-O-(N-acetyl-beta-D-glucosaminyl)-L-threonyl-[protein] + UDP + H(+)</text>
        <dbReference type="Rhea" id="RHEA:48908"/>
        <dbReference type="Rhea" id="RHEA-COMP:11060"/>
        <dbReference type="Rhea" id="RHEA-COMP:12252"/>
        <dbReference type="ChEBI" id="CHEBI:15378"/>
        <dbReference type="ChEBI" id="CHEBI:30013"/>
        <dbReference type="ChEBI" id="CHEBI:57705"/>
        <dbReference type="ChEBI" id="CHEBI:58223"/>
        <dbReference type="ChEBI" id="CHEBI:90840"/>
        <dbReference type="EC" id="2.4.1.255"/>
    </reaction>
</comment>
<evidence type="ECO:0000256" key="10">
    <source>
        <dbReference type="ARBA" id="ARBA00049432"/>
    </source>
</evidence>
<keyword evidence="14" id="KW-1185">Reference proteome</keyword>
<dbReference type="AlphaFoldDB" id="A0A6A5C1H4"/>
<evidence type="ECO:0000256" key="8">
    <source>
        <dbReference type="ARBA" id="ARBA00042574"/>
    </source>
</evidence>
<evidence type="ECO:0000256" key="6">
    <source>
        <dbReference type="ARBA" id="ARBA00023180"/>
    </source>
</evidence>
<keyword evidence="11" id="KW-1133">Transmembrane helix</keyword>
<dbReference type="VEuPathDB" id="AmoebaDB:NF0123530"/>
<evidence type="ECO:0000256" key="9">
    <source>
        <dbReference type="ARBA" id="ARBA00048317"/>
    </source>
</evidence>
<evidence type="ECO:0000313" key="13">
    <source>
        <dbReference type="EMBL" id="KAF0980622.1"/>
    </source>
</evidence>
<evidence type="ECO:0000259" key="12">
    <source>
        <dbReference type="Pfam" id="PF04577"/>
    </source>
</evidence>
<organism evidence="13 14">
    <name type="scientific">Naegleria fowleri</name>
    <name type="common">Brain eating amoeba</name>
    <dbReference type="NCBI Taxonomy" id="5763"/>
    <lineage>
        <taxon>Eukaryota</taxon>
        <taxon>Discoba</taxon>
        <taxon>Heterolobosea</taxon>
        <taxon>Tetramitia</taxon>
        <taxon>Eutetramitia</taxon>
        <taxon>Vahlkampfiidae</taxon>
        <taxon>Naegleria</taxon>
    </lineage>
</organism>
<feature type="transmembrane region" description="Helical" evidence="11">
    <location>
        <begin position="16"/>
        <end position="36"/>
    </location>
</feature>
<evidence type="ECO:0000256" key="11">
    <source>
        <dbReference type="SAM" id="Phobius"/>
    </source>
</evidence>
<evidence type="ECO:0000313" key="14">
    <source>
        <dbReference type="Proteomes" id="UP000444721"/>
    </source>
</evidence>
<comment type="caution">
    <text evidence="13">The sequence shown here is derived from an EMBL/GenBank/DDBJ whole genome shotgun (WGS) entry which is preliminary data.</text>
</comment>
<feature type="domain" description="Glycosyltransferase 61 catalytic" evidence="12">
    <location>
        <begin position="251"/>
        <end position="441"/>
    </location>
</feature>
<proteinExistence type="predicted"/>
<gene>
    <name evidence="13" type="ORF">FDP41_013105</name>
</gene>
<dbReference type="VEuPathDB" id="AmoebaDB:NfTy_035450"/>
<dbReference type="Proteomes" id="UP000444721">
    <property type="component" value="Unassembled WGS sequence"/>
</dbReference>
<keyword evidence="5" id="KW-0256">Endoplasmic reticulum</keyword>
<dbReference type="EMBL" id="VFQX01000017">
    <property type="protein sequence ID" value="KAF0980622.1"/>
    <property type="molecule type" value="Genomic_DNA"/>
</dbReference>
<reference evidence="13 14" key="1">
    <citation type="journal article" date="2019" name="Sci. Rep.">
        <title>Nanopore sequencing improves the draft genome of the human pathogenic amoeba Naegleria fowleri.</title>
        <authorList>
            <person name="Liechti N."/>
            <person name="Schurch N."/>
            <person name="Bruggmann R."/>
            <person name="Wittwer M."/>
        </authorList>
    </citation>
    <scope>NUCLEOTIDE SEQUENCE [LARGE SCALE GENOMIC DNA]</scope>
    <source>
        <strain evidence="13 14">ATCC 30894</strain>
    </source>
</reference>